<keyword evidence="3" id="KW-1185">Reference proteome</keyword>
<gene>
    <name evidence="2" type="ORF">SAMN05444398_103191</name>
</gene>
<dbReference type="EMBL" id="FRBR01000003">
    <property type="protein sequence ID" value="SHL53152.1"/>
    <property type="molecule type" value="Genomic_DNA"/>
</dbReference>
<protein>
    <submittedName>
        <fullName evidence="2">Uncharacterized protein</fullName>
    </submittedName>
</protein>
<keyword evidence="1" id="KW-0732">Signal</keyword>
<dbReference type="AlphaFoldDB" id="A0A1M7BDS8"/>
<reference evidence="2 3" key="1">
    <citation type="submission" date="2016-11" db="EMBL/GenBank/DDBJ databases">
        <authorList>
            <person name="Jaros S."/>
            <person name="Januszkiewicz K."/>
            <person name="Wedrychowicz H."/>
        </authorList>
    </citation>
    <scope>NUCLEOTIDE SEQUENCE [LARGE SCALE GENOMIC DNA]</scope>
    <source>
        <strain evidence="2 3">DSM 29589</strain>
    </source>
</reference>
<sequence length="72" mass="7575">MSNLVKTALLGAAILAGVALPRAGHAQDMQDLSAPIAAPEVQGMAMRADFMNLWRSVPGEEQIAGILAMDRD</sequence>
<organism evidence="2 3">
    <name type="scientific">Roseovarius pacificus</name>
    <dbReference type="NCBI Taxonomy" id="337701"/>
    <lineage>
        <taxon>Bacteria</taxon>
        <taxon>Pseudomonadati</taxon>
        <taxon>Pseudomonadota</taxon>
        <taxon>Alphaproteobacteria</taxon>
        <taxon>Rhodobacterales</taxon>
        <taxon>Roseobacteraceae</taxon>
        <taxon>Roseovarius</taxon>
    </lineage>
</organism>
<dbReference type="Proteomes" id="UP000183974">
    <property type="component" value="Unassembled WGS sequence"/>
</dbReference>
<feature type="signal peptide" evidence="1">
    <location>
        <begin position="1"/>
        <end position="26"/>
    </location>
</feature>
<evidence type="ECO:0000256" key="1">
    <source>
        <dbReference type="SAM" id="SignalP"/>
    </source>
</evidence>
<accession>A0A1M7BDS8</accession>
<dbReference type="STRING" id="337701.SAMN05444398_103191"/>
<evidence type="ECO:0000313" key="2">
    <source>
        <dbReference type="EMBL" id="SHL53152.1"/>
    </source>
</evidence>
<name>A0A1M7BDS8_9RHOB</name>
<dbReference type="RefSeq" id="WP_073034238.1">
    <property type="nucleotide sequence ID" value="NZ_BMLR01000003.1"/>
</dbReference>
<feature type="chain" id="PRO_5012477927" evidence="1">
    <location>
        <begin position="27"/>
        <end position="72"/>
    </location>
</feature>
<evidence type="ECO:0000313" key="3">
    <source>
        <dbReference type="Proteomes" id="UP000183974"/>
    </source>
</evidence>
<proteinExistence type="predicted"/>